<keyword evidence="2" id="KW-0963">Cytoplasm</keyword>
<feature type="domain" description="HP" evidence="5">
    <location>
        <begin position="103"/>
        <end position="171"/>
    </location>
</feature>
<dbReference type="GO" id="GO:0051015">
    <property type="term" value="F:actin filament binding"/>
    <property type="evidence" value="ECO:0007669"/>
    <property type="project" value="TreeGrafter"/>
</dbReference>
<dbReference type="Proteomes" id="UP000261660">
    <property type="component" value="Unplaced"/>
</dbReference>
<keyword evidence="4" id="KW-0677">Repeat</keyword>
<dbReference type="GeneTree" id="ENSGT00950000182850"/>
<dbReference type="GO" id="GO:0005737">
    <property type="term" value="C:cytoplasm"/>
    <property type="evidence" value="ECO:0007669"/>
    <property type="project" value="UniProtKB-SubCell"/>
</dbReference>
<dbReference type="GO" id="GO:0007010">
    <property type="term" value="P:cytoskeleton organization"/>
    <property type="evidence" value="ECO:0007669"/>
    <property type="project" value="InterPro"/>
</dbReference>
<proteinExistence type="predicted"/>
<organism evidence="6 7">
    <name type="scientific">Labrus bergylta</name>
    <name type="common">ballan wrasse</name>
    <dbReference type="NCBI Taxonomy" id="56723"/>
    <lineage>
        <taxon>Eukaryota</taxon>
        <taxon>Metazoa</taxon>
        <taxon>Chordata</taxon>
        <taxon>Craniata</taxon>
        <taxon>Vertebrata</taxon>
        <taxon>Euteleostomi</taxon>
        <taxon>Actinopterygii</taxon>
        <taxon>Neopterygii</taxon>
        <taxon>Teleostei</taxon>
        <taxon>Neoteleostei</taxon>
        <taxon>Acanthomorphata</taxon>
        <taxon>Eupercaria</taxon>
        <taxon>Labriformes</taxon>
        <taxon>Labridae</taxon>
        <taxon>Labrus</taxon>
    </lineage>
</organism>
<dbReference type="InterPro" id="IPR032402">
    <property type="entry name" value="AbLIM_anchor"/>
</dbReference>
<dbReference type="GO" id="GO:0001725">
    <property type="term" value="C:stress fiber"/>
    <property type="evidence" value="ECO:0007669"/>
    <property type="project" value="TreeGrafter"/>
</dbReference>
<evidence type="ECO:0000313" key="6">
    <source>
        <dbReference type="Ensembl" id="ENSLBEP00000008578.1"/>
    </source>
</evidence>
<evidence type="ECO:0000313" key="7">
    <source>
        <dbReference type="Proteomes" id="UP000261660"/>
    </source>
</evidence>
<dbReference type="InterPro" id="IPR003128">
    <property type="entry name" value="Villin_headpiece"/>
</dbReference>
<dbReference type="GO" id="GO:0060271">
    <property type="term" value="P:cilium assembly"/>
    <property type="evidence" value="ECO:0007669"/>
    <property type="project" value="TreeGrafter"/>
</dbReference>
<dbReference type="Ensembl" id="ENSLBET00000009019.1">
    <property type="protein sequence ID" value="ENSLBEP00000008578.1"/>
    <property type="gene ID" value="ENSLBEG00000006506.1"/>
</dbReference>
<dbReference type="Pfam" id="PF16182">
    <property type="entry name" value="AbLIM_anchor"/>
    <property type="match status" value="1"/>
</dbReference>
<dbReference type="Gene3D" id="1.10.950.10">
    <property type="entry name" value="Villin headpiece domain"/>
    <property type="match status" value="1"/>
</dbReference>
<keyword evidence="7" id="KW-1185">Reference proteome</keyword>
<dbReference type="PANTHER" id="PTHR24213:SF0">
    <property type="entry name" value="ACTIN-BINDING LIM PROTEIN 3"/>
    <property type="match status" value="1"/>
</dbReference>
<dbReference type="SMART" id="SM00153">
    <property type="entry name" value="VHP"/>
    <property type="match status" value="1"/>
</dbReference>
<dbReference type="FunFam" id="1.10.950.10:FF:000001">
    <property type="entry name" value="actin-binding LIM protein 1 isoform X2"/>
    <property type="match status" value="1"/>
</dbReference>
<accession>A0A3Q3EM95</accession>
<name>A0A3Q3EM95_9LABR</name>
<dbReference type="SUPFAM" id="SSF47050">
    <property type="entry name" value="VHP, Villin headpiece domain"/>
    <property type="match status" value="1"/>
</dbReference>
<dbReference type="InterPro" id="IPR036886">
    <property type="entry name" value="Villin_headpiece_dom_sf"/>
</dbReference>
<evidence type="ECO:0000256" key="4">
    <source>
        <dbReference type="ARBA" id="ARBA00022737"/>
    </source>
</evidence>
<evidence type="ECO:0000256" key="2">
    <source>
        <dbReference type="ARBA" id="ARBA00022490"/>
    </source>
</evidence>
<sequence length="171" mass="19874">LHKLTTLLFNLLPFFHHGRLFTSKHICGIGRMILKEEMKARSGCYDNDLWGSRRSSRCSSREALNNLGFTSLNGYLDVFLQPGSAGADYYQYDSNNAVNWQIRGKPIIYPYEALIVSIRKKQRLPSDVDRARLERHLSPEEFCRVFGMSMAAFDHLAQWKKNELKKQVRLF</sequence>
<evidence type="ECO:0000256" key="3">
    <source>
        <dbReference type="ARBA" id="ARBA00022553"/>
    </source>
</evidence>
<dbReference type="InterPro" id="IPR051618">
    <property type="entry name" value="Actin-binding_LIM"/>
</dbReference>
<protein>
    <submittedName>
        <fullName evidence="6">Actin binding LIM protein family, member 3</fullName>
    </submittedName>
</protein>
<keyword evidence="3" id="KW-0597">Phosphoprotein</keyword>
<comment type="subcellular location">
    <subcellularLocation>
        <location evidence="1">Cytoplasm</location>
    </subcellularLocation>
</comment>
<evidence type="ECO:0000259" key="5">
    <source>
        <dbReference type="PROSITE" id="PS51089"/>
    </source>
</evidence>
<dbReference type="Pfam" id="PF02209">
    <property type="entry name" value="VHP"/>
    <property type="match status" value="1"/>
</dbReference>
<dbReference type="PROSITE" id="PS51089">
    <property type="entry name" value="HP"/>
    <property type="match status" value="1"/>
</dbReference>
<evidence type="ECO:0000256" key="1">
    <source>
        <dbReference type="ARBA" id="ARBA00004496"/>
    </source>
</evidence>
<dbReference type="PANTHER" id="PTHR24213">
    <property type="entry name" value="ACTIN-BINDING LIM PROTEIN"/>
    <property type="match status" value="1"/>
</dbReference>
<dbReference type="GO" id="GO:0030032">
    <property type="term" value="P:lamellipodium assembly"/>
    <property type="evidence" value="ECO:0007669"/>
    <property type="project" value="TreeGrafter"/>
</dbReference>
<reference evidence="6" key="2">
    <citation type="submission" date="2025-09" db="UniProtKB">
        <authorList>
            <consortium name="Ensembl"/>
        </authorList>
    </citation>
    <scope>IDENTIFICATION</scope>
</reference>
<dbReference type="AlphaFoldDB" id="A0A3Q3EM95"/>
<reference evidence="6" key="1">
    <citation type="submission" date="2025-08" db="UniProtKB">
        <authorList>
            <consortium name="Ensembl"/>
        </authorList>
    </citation>
    <scope>IDENTIFICATION</scope>
</reference>